<dbReference type="EMBL" id="JACGWM010000333">
    <property type="protein sequence ID" value="KAL0307629.1"/>
    <property type="molecule type" value="Genomic_DNA"/>
</dbReference>
<evidence type="ECO:0000259" key="1">
    <source>
        <dbReference type="Pfam" id="PF07727"/>
    </source>
</evidence>
<name>A0AAW2KMP6_9LAMI</name>
<reference evidence="2" key="1">
    <citation type="submission" date="2020-06" db="EMBL/GenBank/DDBJ databases">
        <authorList>
            <person name="Li T."/>
            <person name="Hu X."/>
            <person name="Zhang T."/>
            <person name="Song X."/>
            <person name="Zhang H."/>
            <person name="Dai N."/>
            <person name="Sheng W."/>
            <person name="Hou X."/>
            <person name="Wei L."/>
        </authorList>
    </citation>
    <scope>NUCLEOTIDE SEQUENCE</scope>
    <source>
        <strain evidence="2">KEN8</strain>
        <tissue evidence="2">Leaf</tissue>
    </source>
</reference>
<dbReference type="Pfam" id="PF07727">
    <property type="entry name" value="RVT_2"/>
    <property type="match status" value="1"/>
</dbReference>
<dbReference type="AlphaFoldDB" id="A0AAW2KMP6"/>
<evidence type="ECO:0000313" key="2">
    <source>
        <dbReference type="EMBL" id="KAL0307629.1"/>
    </source>
</evidence>
<accession>A0AAW2KMP6</accession>
<dbReference type="InterPro" id="IPR013103">
    <property type="entry name" value="RVT_2"/>
</dbReference>
<proteinExistence type="predicted"/>
<reference evidence="2" key="2">
    <citation type="journal article" date="2024" name="Plant">
        <title>Genomic evolution and insights into agronomic trait innovations of Sesamum species.</title>
        <authorList>
            <person name="Miao H."/>
            <person name="Wang L."/>
            <person name="Qu L."/>
            <person name="Liu H."/>
            <person name="Sun Y."/>
            <person name="Le M."/>
            <person name="Wang Q."/>
            <person name="Wei S."/>
            <person name="Zheng Y."/>
            <person name="Lin W."/>
            <person name="Duan Y."/>
            <person name="Cao H."/>
            <person name="Xiong S."/>
            <person name="Wang X."/>
            <person name="Wei L."/>
            <person name="Li C."/>
            <person name="Ma Q."/>
            <person name="Ju M."/>
            <person name="Zhao R."/>
            <person name="Li G."/>
            <person name="Mu C."/>
            <person name="Tian Q."/>
            <person name="Mei H."/>
            <person name="Zhang T."/>
            <person name="Gao T."/>
            <person name="Zhang H."/>
        </authorList>
    </citation>
    <scope>NUCLEOTIDE SEQUENCE</scope>
    <source>
        <strain evidence="2">KEN8</strain>
    </source>
</reference>
<organism evidence="2">
    <name type="scientific">Sesamum calycinum</name>
    <dbReference type="NCBI Taxonomy" id="2727403"/>
    <lineage>
        <taxon>Eukaryota</taxon>
        <taxon>Viridiplantae</taxon>
        <taxon>Streptophyta</taxon>
        <taxon>Embryophyta</taxon>
        <taxon>Tracheophyta</taxon>
        <taxon>Spermatophyta</taxon>
        <taxon>Magnoliopsida</taxon>
        <taxon>eudicotyledons</taxon>
        <taxon>Gunneridae</taxon>
        <taxon>Pentapetalae</taxon>
        <taxon>asterids</taxon>
        <taxon>lamiids</taxon>
        <taxon>Lamiales</taxon>
        <taxon>Pedaliaceae</taxon>
        <taxon>Sesamum</taxon>
    </lineage>
</organism>
<sequence>MRHKLDALEENHTWDVTTLPNEDYNQIEGVDYVERYSPVKTVTVRVFLAIASAYEWPLHQLDIKNDFLHGLVGDTFICGLCDRIFLTVYNNLVSFFSTPVTIIVCSFACTQMLESKGQLADLFTKSLPGASFAG</sequence>
<gene>
    <name evidence="2" type="ORF">Scaly_2561100</name>
</gene>
<feature type="domain" description="Reverse transcriptase Ty1/copia-type" evidence="1">
    <location>
        <begin position="21"/>
        <end position="75"/>
    </location>
</feature>
<comment type="caution">
    <text evidence="2">The sequence shown here is derived from an EMBL/GenBank/DDBJ whole genome shotgun (WGS) entry which is preliminary data.</text>
</comment>
<protein>
    <recommendedName>
        <fullName evidence="1">Reverse transcriptase Ty1/copia-type domain-containing protein</fullName>
    </recommendedName>
</protein>